<feature type="compositionally biased region" description="Basic and acidic residues" evidence="1">
    <location>
        <begin position="93"/>
        <end position="109"/>
    </location>
</feature>
<feature type="compositionally biased region" description="Polar residues" evidence="1">
    <location>
        <begin position="82"/>
        <end position="92"/>
    </location>
</feature>
<reference evidence="2 3" key="1">
    <citation type="submission" date="2015-11" db="EMBL/GenBank/DDBJ databases">
        <authorList>
            <person name="Chong T.M."/>
            <person name="Chan K.G."/>
            <person name="Dessaux Y."/>
        </authorList>
    </citation>
    <scope>NUCLEOTIDE SEQUENCE [LARGE SCALE GENOMIC DNA]</scope>
    <source>
        <strain evidence="2 3">S5.2</strain>
        <plasmid evidence="3">Plasmid</plasmid>
    </source>
</reference>
<evidence type="ECO:0000313" key="2">
    <source>
        <dbReference type="EMBL" id="ALN21798.1"/>
    </source>
</evidence>
<geneLocation type="plasmid" evidence="3"/>
<proteinExistence type="predicted"/>
<dbReference type="Proteomes" id="UP000028530">
    <property type="component" value="Plasmid pPME5"/>
</dbReference>
<gene>
    <name evidence="2" type="ORF">DW68_024275</name>
</gene>
<organism evidence="2 3">
    <name type="scientific">Ectopseudomonas mendocina S5.2</name>
    <dbReference type="NCBI Taxonomy" id="1225174"/>
    <lineage>
        <taxon>Bacteria</taxon>
        <taxon>Pseudomonadati</taxon>
        <taxon>Pseudomonadota</taxon>
        <taxon>Gammaproteobacteria</taxon>
        <taxon>Pseudomonadales</taxon>
        <taxon>Pseudomonadaceae</taxon>
        <taxon>Ectopseudomonas</taxon>
    </lineage>
</organism>
<accession>A0ABN4J164</accession>
<name>A0ABN4J164_ECTME</name>
<feature type="region of interest" description="Disordered" evidence="1">
    <location>
        <begin position="72"/>
        <end position="111"/>
    </location>
</feature>
<keyword evidence="2" id="KW-0614">Plasmid</keyword>
<keyword evidence="3" id="KW-1185">Reference proteome</keyword>
<evidence type="ECO:0000313" key="3">
    <source>
        <dbReference type="Proteomes" id="UP000028530"/>
    </source>
</evidence>
<sequence>MSFVEATAAALHLSLAGTFYEAPGLTIGQATAELCNLLNKAQVRFIEKAILPHCDQFIFLIGIRITKISSAMEEEQQHKSGRQQQKMYQTTSDQEKRNAGQDHESDCGGRKTAHRLQLVGGNRWLIQAKTIEFHLVTPGST</sequence>
<evidence type="ECO:0000256" key="1">
    <source>
        <dbReference type="SAM" id="MobiDB-lite"/>
    </source>
</evidence>
<protein>
    <submittedName>
        <fullName evidence="2">Uncharacterized protein</fullName>
    </submittedName>
</protein>
<dbReference type="EMBL" id="CP013125">
    <property type="protein sequence ID" value="ALN21798.1"/>
    <property type="molecule type" value="Genomic_DNA"/>
</dbReference>